<name>A0AA46HVD9_9BURK</name>
<dbReference type="RefSeq" id="WP_132765416.1">
    <property type="nucleotide sequence ID" value="NZ_CP110416.1"/>
</dbReference>
<dbReference type="AlphaFoldDB" id="A0AA46HVD9"/>
<comment type="caution">
    <text evidence="1">The sequence shown here is derived from an EMBL/GenBank/DDBJ whole genome shotgun (WGS) entry which is preliminary data.</text>
</comment>
<proteinExistence type="predicted"/>
<dbReference type="EMBL" id="SLXF01000006">
    <property type="protein sequence ID" value="TCP06587.1"/>
    <property type="molecule type" value="Genomic_DNA"/>
</dbReference>
<protein>
    <submittedName>
        <fullName evidence="1">Uncharacterized protein</fullName>
    </submittedName>
</protein>
<evidence type="ECO:0000313" key="2">
    <source>
        <dbReference type="Proteomes" id="UP000294772"/>
    </source>
</evidence>
<sequence length="60" mass="6771">MIVYPSKGVSDPDFRYRPAVATDVRKTFARVRREMAAKQAQQQPQADADVVVTLQHRAAK</sequence>
<reference evidence="1 2" key="1">
    <citation type="submission" date="2019-03" db="EMBL/GenBank/DDBJ databases">
        <title>Genomic Encyclopedia of Type Strains, Phase IV (KMG-IV): sequencing the most valuable type-strain genomes for metagenomic binning, comparative biology and taxonomic classification.</title>
        <authorList>
            <person name="Goeker M."/>
        </authorList>
    </citation>
    <scope>NUCLEOTIDE SEQUENCE [LARGE SCALE GENOMIC DNA]</scope>
    <source>
        <strain evidence="1 2">DSM 15264</strain>
    </source>
</reference>
<dbReference type="Proteomes" id="UP000294772">
    <property type="component" value="Unassembled WGS sequence"/>
</dbReference>
<accession>A0AA46HVD9</accession>
<evidence type="ECO:0000313" key="1">
    <source>
        <dbReference type="EMBL" id="TCP06587.1"/>
    </source>
</evidence>
<organism evidence="1 2">
    <name type="scientific">Caldimonas thermodepolymerans</name>
    <dbReference type="NCBI Taxonomy" id="215580"/>
    <lineage>
        <taxon>Bacteria</taxon>
        <taxon>Pseudomonadati</taxon>
        <taxon>Pseudomonadota</taxon>
        <taxon>Betaproteobacteria</taxon>
        <taxon>Burkholderiales</taxon>
        <taxon>Sphaerotilaceae</taxon>
        <taxon>Caldimonas</taxon>
    </lineage>
</organism>
<gene>
    <name evidence="1" type="ORF">EV676_10670</name>
</gene>